<feature type="transmembrane region" description="Helical" evidence="5">
    <location>
        <begin position="302"/>
        <end position="320"/>
    </location>
</feature>
<accession>A0A7C1JI19</accession>
<dbReference type="PANTHER" id="PTHR33514">
    <property type="entry name" value="PROTEIN ABCI12, CHLOROPLASTIC"/>
    <property type="match status" value="1"/>
</dbReference>
<sequence length="355" mass="39254">MDISVKGALVQNGMQAASYPPRSIHSMAWMAWIAAIVVIATLTRNPFYLGLMIAIAAFVRWRWTTQLALPQVALLSPLRFSLLVVASAALFNMAMVHTGSNVLFVLPSWIPLLGGAWTLEALVYGALNGVALVSLFLGFSVLNHATSVRSLLRLIPRAFYPAAVVTSIAVSFIPTTLQQIEQIREAQAVRGHRLRGVRSWLPLTIPLLEGGVERALQLAEAMTARGFASGAPVQKRWSQWLVLAGFVGVVVGWLLQIIWRQQEIGIALLVLGTLLVLAGLWRAGRRHPHTVYRAERWQLHDWLVVLGAGVAVVAYLLPWFERETLFYYPYPTLTWPLFDWRIGLATLGLLAPALS</sequence>
<keyword evidence="3 5" id="KW-1133">Transmembrane helix</keyword>
<keyword evidence="4 5" id="KW-0472">Membrane</keyword>
<keyword evidence="2 5" id="KW-0812">Transmembrane</keyword>
<dbReference type="EMBL" id="DSMG01000102">
    <property type="protein sequence ID" value="HDX31941.1"/>
    <property type="molecule type" value="Genomic_DNA"/>
</dbReference>
<reference evidence="6" key="1">
    <citation type="journal article" date="2020" name="mSystems">
        <title>Genome- and Community-Level Interaction Insights into Carbon Utilization and Element Cycling Functions of Hydrothermarchaeota in Hydrothermal Sediment.</title>
        <authorList>
            <person name="Zhou Z."/>
            <person name="Liu Y."/>
            <person name="Xu W."/>
            <person name="Pan J."/>
            <person name="Luo Z.H."/>
            <person name="Li M."/>
        </authorList>
    </citation>
    <scope>NUCLEOTIDE SEQUENCE [LARGE SCALE GENOMIC DNA]</scope>
    <source>
        <strain evidence="6">SpSt-289</strain>
    </source>
</reference>
<name>A0A7C1JI19_9CHLR</name>
<dbReference type="InterPro" id="IPR003339">
    <property type="entry name" value="ABC/ECF_trnsptr_transmembrane"/>
</dbReference>
<evidence type="ECO:0000256" key="4">
    <source>
        <dbReference type="ARBA" id="ARBA00023136"/>
    </source>
</evidence>
<feature type="transmembrane region" description="Helical" evidence="5">
    <location>
        <begin position="264"/>
        <end position="281"/>
    </location>
</feature>
<feature type="transmembrane region" description="Helical" evidence="5">
    <location>
        <begin position="83"/>
        <end position="109"/>
    </location>
</feature>
<dbReference type="GO" id="GO:0005886">
    <property type="term" value="C:plasma membrane"/>
    <property type="evidence" value="ECO:0007669"/>
    <property type="project" value="TreeGrafter"/>
</dbReference>
<dbReference type="PANTHER" id="PTHR33514:SF15">
    <property type="entry name" value="COBALT TRANSPORT PROTEIN"/>
    <property type="match status" value="1"/>
</dbReference>
<evidence type="ECO:0000256" key="5">
    <source>
        <dbReference type="SAM" id="Phobius"/>
    </source>
</evidence>
<evidence type="ECO:0000256" key="1">
    <source>
        <dbReference type="ARBA" id="ARBA00004141"/>
    </source>
</evidence>
<feature type="transmembrane region" description="Helical" evidence="5">
    <location>
        <begin position="24"/>
        <end position="42"/>
    </location>
</feature>
<comment type="caution">
    <text evidence="6">The sequence shown here is derived from an EMBL/GenBank/DDBJ whole genome shotgun (WGS) entry which is preliminary data.</text>
</comment>
<organism evidence="6">
    <name type="scientific">Caldilinea aerophila</name>
    <dbReference type="NCBI Taxonomy" id="133453"/>
    <lineage>
        <taxon>Bacteria</taxon>
        <taxon>Bacillati</taxon>
        <taxon>Chloroflexota</taxon>
        <taxon>Caldilineae</taxon>
        <taxon>Caldilineales</taxon>
        <taxon>Caldilineaceae</taxon>
        <taxon>Caldilinea</taxon>
    </lineage>
</organism>
<evidence type="ECO:0000256" key="2">
    <source>
        <dbReference type="ARBA" id="ARBA00022692"/>
    </source>
</evidence>
<dbReference type="AlphaFoldDB" id="A0A7C1JI19"/>
<protein>
    <submittedName>
        <fullName evidence="6">Energy-coupling factor transporter transmembrane protein EcfT</fullName>
    </submittedName>
</protein>
<evidence type="ECO:0000256" key="3">
    <source>
        <dbReference type="ARBA" id="ARBA00022989"/>
    </source>
</evidence>
<feature type="transmembrane region" description="Helical" evidence="5">
    <location>
        <begin position="240"/>
        <end position="258"/>
    </location>
</feature>
<evidence type="ECO:0000313" key="6">
    <source>
        <dbReference type="EMBL" id="HDX31941.1"/>
    </source>
</evidence>
<dbReference type="Pfam" id="PF02361">
    <property type="entry name" value="CbiQ"/>
    <property type="match status" value="1"/>
</dbReference>
<feature type="transmembrane region" description="Helical" evidence="5">
    <location>
        <begin position="121"/>
        <end position="139"/>
    </location>
</feature>
<proteinExistence type="predicted"/>
<comment type="subcellular location">
    <subcellularLocation>
        <location evidence="1">Membrane</location>
        <topology evidence="1">Multi-pass membrane protein</topology>
    </subcellularLocation>
</comment>
<dbReference type="CDD" id="cd16914">
    <property type="entry name" value="EcfT"/>
    <property type="match status" value="1"/>
</dbReference>
<gene>
    <name evidence="6" type="ORF">ENQ20_10690</name>
</gene>